<dbReference type="GO" id="GO:0016787">
    <property type="term" value="F:hydrolase activity"/>
    <property type="evidence" value="ECO:0007669"/>
    <property type="project" value="UniProtKB-KW"/>
</dbReference>
<sequence>MNALARRMRQDECEWLETGIAGEAVLLDPAGVMVHPASKTLVVSDLHIEKGAAFARRGMMLPPYDTAMTLTLLERVLTRLQPRRVVCLGDSFHDRHAAAALPEIHRQTLRRLMTGRDWTWIMGNHDPEPPADIGGDACEELGIGDLVLRHVPSASPAHGEIAGHLHPVAKVRGGGRAVRGTCFVGDGTRLIMPSFGVTTGGLNVLDRAYAGMFDRPRARAFVTGMRKVYPIGFGSLC</sequence>
<dbReference type="InterPro" id="IPR026336">
    <property type="entry name" value="PdeM-like"/>
</dbReference>
<dbReference type="Pfam" id="PF00149">
    <property type="entry name" value="Metallophos"/>
    <property type="match status" value="1"/>
</dbReference>
<accession>A0A371WZB8</accession>
<evidence type="ECO:0000313" key="2">
    <source>
        <dbReference type="EMBL" id="RFC62335.1"/>
    </source>
</evidence>
<comment type="caution">
    <text evidence="2">The sequence shown here is derived from an EMBL/GenBank/DDBJ whole genome shotgun (WGS) entry which is preliminary data.</text>
</comment>
<dbReference type="PIRSF" id="PIRSF000887">
    <property type="entry name" value="Pesterase_MJ0037"/>
    <property type="match status" value="1"/>
</dbReference>
<keyword evidence="2" id="KW-0378">Hydrolase</keyword>
<dbReference type="EMBL" id="QURL01000007">
    <property type="protein sequence ID" value="RFC62335.1"/>
    <property type="molecule type" value="Genomic_DNA"/>
</dbReference>
<keyword evidence="3" id="KW-1185">Reference proteome</keyword>
<organism evidence="2 3">
    <name type="scientific">Fulvimarina endophytica</name>
    <dbReference type="NCBI Taxonomy" id="2293836"/>
    <lineage>
        <taxon>Bacteria</taxon>
        <taxon>Pseudomonadati</taxon>
        <taxon>Pseudomonadota</taxon>
        <taxon>Alphaproteobacteria</taxon>
        <taxon>Hyphomicrobiales</taxon>
        <taxon>Aurantimonadaceae</taxon>
        <taxon>Fulvimarina</taxon>
    </lineage>
</organism>
<dbReference type="InterPro" id="IPR024173">
    <property type="entry name" value="Pesterase_MJ0037-like"/>
</dbReference>
<dbReference type="RefSeq" id="WP_116684276.1">
    <property type="nucleotide sequence ID" value="NZ_QURL01000007.1"/>
</dbReference>
<dbReference type="NCBIfam" id="TIGR04123">
    <property type="entry name" value="P_estr_lig_assc"/>
    <property type="match status" value="1"/>
</dbReference>
<name>A0A371WZB8_9HYPH</name>
<dbReference type="Gene3D" id="3.60.21.10">
    <property type="match status" value="1"/>
</dbReference>
<dbReference type="AlphaFoldDB" id="A0A371WZB8"/>
<dbReference type="InterPro" id="IPR029052">
    <property type="entry name" value="Metallo-depent_PP-like"/>
</dbReference>
<dbReference type="InterPro" id="IPR004843">
    <property type="entry name" value="Calcineurin-like_PHP"/>
</dbReference>
<dbReference type="EC" id="3.1.-.-" evidence="2"/>
<evidence type="ECO:0000313" key="3">
    <source>
        <dbReference type="Proteomes" id="UP000264310"/>
    </source>
</evidence>
<reference evidence="2 3" key="1">
    <citation type="submission" date="2018-08" db="EMBL/GenBank/DDBJ databases">
        <title>Fulvimarina sp. 85, whole genome shotgun sequence.</title>
        <authorList>
            <person name="Tuo L."/>
        </authorList>
    </citation>
    <scope>NUCLEOTIDE SEQUENCE [LARGE SCALE GENOMIC DNA]</scope>
    <source>
        <strain evidence="2 3">85</strain>
    </source>
</reference>
<evidence type="ECO:0000259" key="1">
    <source>
        <dbReference type="Pfam" id="PF00149"/>
    </source>
</evidence>
<gene>
    <name evidence="2" type="primary">pdeM</name>
    <name evidence="2" type="ORF">DYI37_15990</name>
</gene>
<dbReference type="PANTHER" id="PTHR39323:SF1">
    <property type="entry name" value="BLR1149 PROTEIN"/>
    <property type="match status" value="1"/>
</dbReference>
<dbReference type="SUPFAM" id="SSF56300">
    <property type="entry name" value="Metallo-dependent phosphatases"/>
    <property type="match status" value="1"/>
</dbReference>
<protein>
    <submittedName>
        <fullName evidence="2">Ligase-associated DNA damage response endonuclease PdeM</fullName>
        <ecNumber evidence="2">3.1.-.-</ecNumber>
    </submittedName>
</protein>
<dbReference type="OrthoDB" id="9795838at2"/>
<keyword evidence="2" id="KW-0436">Ligase</keyword>
<dbReference type="GO" id="GO:0016874">
    <property type="term" value="F:ligase activity"/>
    <property type="evidence" value="ECO:0007669"/>
    <property type="project" value="UniProtKB-KW"/>
</dbReference>
<feature type="domain" description="Calcineurin-like phosphoesterase" evidence="1">
    <location>
        <begin position="39"/>
        <end position="131"/>
    </location>
</feature>
<dbReference type="Proteomes" id="UP000264310">
    <property type="component" value="Unassembled WGS sequence"/>
</dbReference>
<dbReference type="PANTHER" id="PTHR39323">
    <property type="entry name" value="BLR1149 PROTEIN"/>
    <property type="match status" value="1"/>
</dbReference>
<proteinExistence type="predicted"/>
<keyword evidence="2" id="KW-0540">Nuclease</keyword>
<keyword evidence="2" id="KW-0255">Endonuclease</keyword>
<dbReference type="GO" id="GO:0004519">
    <property type="term" value="F:endonuclease activity"/>
    <property type="evidence" value="ECO:0007669"/>
    <property type="project" value="UniProtKB-KW"/>
</dbReference>